<name>A0ABQ3SL35_9ACTN</name>
<dbReference type="EMBL" id="BNEC01000005">
    <property type="protein sequence ID" value="GHI68849.1"/>
    <property type="molecule type" value="Genomic_DNA"/>
</dbReference>
<reference evidence="3" key="1">
    <citation type="submission" date="2023-07" db="EMBL/GenBank/DDBJ databases">
        <title>Whole genome shotgun sequence of Streptomyces nojiriensis NBRC 13794.</title>
        <authorList>
            <person name="Komaki H."/>
            <person name="Tamura T."/>
        </authorList>
    </citation>
    <scope>NUCLEOTIDE SEQUENCE [LARGE SCALE GENOMIC DNA]</scope>
    <source>
        <strain evidence="3">NBRC 13794</strain>
    </source>
</reference>
<sequence>MRRSGSAVAAVQTPPESGGAPGGWSFTPAELRLVALLVYGLAVRRWRDVSEGVQGGRHLLPPPLGEARVLVEDGARETIGLGAKAYSSAR</sequence>
<keyword evidence="3" id="KW-1185">Reference proteome</keyword>
<protein>
    <submittedName>
        <fullName evidence="2">Uncharacterized protein</fullName>
    </submittedName>
</protein>
<feature type="region of interest" description="Disordered" evidence="1">
    <location>
        <begin position="1"/>
        <end position="23"/>
    </location>
</feature>
<evidence type="ECO:0000313" key="3">
    <source>
        <dbReference type="Proteomes" id="UP000613974"/>
    </source>
</evidence>
<comment type="caution">
    <text evidence="2">The sequence shown here is derived from an EMBL/GenBank/DDBJ whole genome shotgun (WGS) entry which is preliminary data.</text>
</comment>
<proteinExistence type="predicted"/>
<accession>A0ABQ3SL35</accession>
<dbReference type="Proteomes" id="UP000613974">
    <property type="component" value="Unassembled WGS sequence"/>
</dbReference>
<gene>
    <name evidence="2" type="ORF">Snoj_27670</name>
</gene>
<evidence type="ECO:0000313" key="2">
    <source>
        <dbReference type="EMBL" id="GHI68849.1"/>
    </source>
</evidence>
<evidence type="ECO:0000256" key="1">
    <source>
        <dbReference type="SAM" id="MobiDB-lite"/>
    </source>
</evidence>
<organism evidence="2 3">
    <name type="scientific">Streptomyces nojiriensis</name>
    <dbReference type="NCBI Taxonomy" id="66374"/>
    <lineage>
        <taxon>Bacteria</taxon>
        <taxon>Bacillati</taxon>
        <taxon>Actinomycetota</taxon>
        <taxon>Actinomycetes</taxon>
        <taxon>Kitasatosporales</taxon>
        <taxon>Streptomycetaceae</taxon>
        <taxon>Streptomyces</taxon>
    </lineage>
</organism>